<evidence type="ECO:0000313" key="6">
    <source>
        <dbReference type="EMBL" id="VDM54256.1"/>
    </source>
</evidence>
<dbReference type="SUPFAM" id="SSF103473">
    <property type="entry name" value="MFS general substrate transporter"/>
    <property type="match status" value="1"/>
</dbReference>
<dbReference type="InterPro" id="IPR005828">
    <property type="entry name" value="MFS_sugar_transport-like"/>
</dbReference>
<dbReference type="WBParaSite" id="ACOC_0000267001-mRNA-1">
    <property type="protein sequence ID" value="ACOC_0000267001-mRNA-1"/>
    <property type="gene ID" value="ACOC_0000267001"/>
</dbReference>
<dbReference type="Gene3D" id="1.20.1250.20">
    <property type="entry name" value="MFS general substrate transporter like domains"/>
    <property type="match status" value="1"/>
</dbReference>
<dbReference type="PANTHER" id="PTHR23503:SF39">
    <property type="entry name" value="MAJOR FACILITATOR SUPERFAMILY (MFS) PROFILE DOMAIN-CONTAINING PROTEIN"/>
    <property type="match status" value="1"/>
</dbReference>
<keyword evidence="7" id="KW-1185">Reference proteome</keyword>
<feature type="transmembrane region" description="Helical" evidence="5">
    <location>
        <begin position="331"/>
        <end position="351"/>
    </location>
</feature>
<evidence type="ECO:0000256" key="2">
    <source>
        <dbReference type="ARBA" id="ARBA00022692"/>
    </source>
</evidence>
<evidence type="ECO:0000313" key="7">
    <source>
        <dbReference type="Proteomes" id="UP000267027"/>
    </source>
</evidence>
<dbReference type="InterPro" id="IPR045263">
    <property type="entry name" value="GLUT"/>
</dbReference>
<dbReference type="OMA" id="YLICDRI"/>
<dbReference type="AlphaFoldDB" id="A0A0R3PEX4"/>
<evidence type="ECO:0000256" key="1">
    <source>
        <dbReference type="ARBA" id="ARBA00004370"/>
    </source>
</evidence>
<accession>A0A0R3PEX4</accession>
<feature type="transmembrane region" description="Helical" evidence="5">
    <location>
        <begin position="161"/>
        <end position="183"/>
    </location>
</feature>
<dbReference type="GO" id="GO:0016020">
    <property type="term" value="C:membrane"/>
    <property type="evidence" value="ECO:0007669"/>
    <property type="project" value="UniProtKB-SubCell"/>
</dbReference>
<feature type="transmembrane region" description="Helical" evidence="5">
    <location>
        <begin position="264"/>
        <end position="281"/>
    </location>
</feature>
<dbReference type="InterPro" id="IPR036259">
    <property type="entry name" value="MFS_trans_sf"/>
</dbReference>
<keyword evidence="2 5" id="KW-0812">Transmembrane</keyword>
<evidence type="ECO:0000313" key="8">
    <source>
        <dbReference type="WBParaSite" id="ACOC_0000267001-mRNA-1"/>
    </source>
</evidence>
<name>A0A0R3PEX4_ANGCS</name>
<gene>
    <name evidence="6" type="ORF">ACOC_LOCUS2671</name>
</gene>
<dbReference type="PANTHER" id="PTHR23503">
    <property type="entry name" value="SOLUTE CARRIER FAMILY 2"/>
    <property type="match status" value="1"/>
</dbReference>
<dbReference type="GO" id="GO:0015149">
    <property type="term" value="F:hexose transmembrane transporter activity"/>
    <property type="evidence" value="ECO:0007669"/>
    <property type="project" value="TreeGrafter"/>
</dbReference>
<reference evidence="6 7" key="2">
    <citation type="submission" date="2018-11" db="EMBL/GenBank/DDBJ databases">
        <authorList>
            <consortium name="Pathogen Informatics"/>
        </authorList>
    </citation>
    <scope>NUCLEOTIDE SEQUENCE [LARGE SCALE GENOMIC DNA]</scope>
    <source>
        <strain evidence="6 7">Costa Rica</strain>
    </source>
</reference>
<dbReference type="Proteomes" id="UP000267027">
    <property type="component" value="Unassembled WGS sequence"/>
</dbReference>
<evidence type="ECO:0000256" key="4">
    <source>
        <dbReference type="ARBA" id="ARBA00023136"/>
    </source>
</evidence>
<keyword evidence="4 5" id="KW-0472">Membrane</keyword>
<feature type="transmembrane region" description="Helical" evidence="5">
    <location>
        <begin position="73"/>
        <end position="97"/>
    </location>
</feature>
<evidence type="ECO:0000256" key="3">
    <source>
        <dbReference type="ARBA" id="ARBA00022989"/>
    </source>
</evidence>
<organism evidence="8">
    <name type="scientific">Angiostrongylus costaricensis</name>
    <name type="common">Nematode worm</name>
    <dbReference type="NCBI Taxonomy" id="334426"/>
    <lineage>
        <taxon>Eukaryota</taxon>
        <taxon>Metazoa</taxon>
        <taxon>Ecdysozoa</taxon>
        <taxon>Nematoda</taxon>
        <taxon>Chromadorea</taxon>
        <taxon>Rhabditida</taxon>
        <taxon>Rhabditina</taxon>
        <taxon>Rhabditomorpha</taxon>
        <taxon>Strongyloidea</taxon>
        <taxon>Metastrongylidae</taxon>
        <taxon>Angiostrongylus</taxon>
    </lineage>
</organism>
<sequence>MVRPDHLSVYFKPQLMPSVSIHVLSIALCLSSGFQQGYVASVLNQPYLQIEKFINESWVERTGLPLQRDVLNVLWSLLNVCFPIATIIGQFLAAFLCKKLGRRGTALMASVLYIPGIISCAASKYLHPYFELLYIGRILWSLANGSLVVQALGVPFSNDDLWPYIFLPNIIFVLLTMILFVFVQESPQFIMEKDGNKEKARKALAEYHGVSVNNPAVEAELNICEESIAKKNEKIKSKTDHHSVTVIFMPWKANDACSRVYRQAAWLGVMVKIAYVFTGARCLRAFSTFLLYDMGGWSYQYALYGTFITSLLRIPFTLVPVFLVDRLGRRPLMISTTAISFISLTTMLIGIEIGPSWKVCL</sequence>
<dbReference type="STRING" id="334426.A0A0R3PEX4"/>
<feature type="transmembrane region" description="Helical" evidence="5">
    <location>
        <begin position="104"/>
        <end position="126"/>
    </location>
</feature>
<reference evidence="8" key="1">
    <citation type="submission" date="2017-02" db="UniProtKB">
        <authorList>
            <consortium name="WormBaseParasite"/>
        </authorList>
    </citation>
    <scope>IDENTIFICATION</scope>
</reference>
<evidence type="ECO:0000256" key="5">
    <source>
        <dbReference type="SAM" id="Phobius"/>
    </source>
</evidence>
<protein>
    <submittedName>
        <fullName evidence="8">MFS domain-containing protein</fullName>
    </submittedName>
</protein>
<comment type="subcellular location">
    <subcellularLocation>
        <location evidence="1">Membrane</location>
    </subcellularLocation>
</comment>
<feature type="transmembrane region" description="Helical" evidence="5">
    <location>
        <begin position="301"/>
        <end position="324"/>
    </location>
</feature>
<dbReference type="OrthoDB" id="8120565at2759"/>
<dbReference type="EMBL" id="UYYA01000580">
    <property type="protein sequence ID" value="VDM54256.1"/>
    <property type="molecule type" value="Genomic_DNA"/>
</dbReference>
<dbReference type="Pfam" id="PF00083">
    <property type="entry name" value="Sugar_tr"/>
    <property type="match status" value="2"/>
</dbReference>
<keyword evidence="3 5" id="KW-1133">Transmembrane helix</keyword>
<proteinExistence type="predicted"/>